<dbReference type="AlphaFoldDB" id="A0A165GQA7"/>
<accession>A0A165GQA7</accession>
<dbReference type="OrthoDB" id="2504656at2759"/>
<evidence type="ECO:0000313" key="2">
    <source>
        <dbReference type="EMBL" id="KZT58342.1"/>
    </source>
</evidence>
<reference evidence="2 3" key="1">
    <citation type="journal article" date="2016" name="Mol. Biol. Evol.">
        <title>Comparative Genomics of Early-Diverging Mushroom-Forming Fungi Provides Insights into the Origins of Lignocellulose Decay Capabilities.</title>
        <authorList>
            <person name="Nagy L.G."/>
            <person name="Riley R."/>
            <person name="Tritt A."/>
            <person name="Adam C."/>
            <person name="Daum C."/>
            <person name="Floudas D."/>
            <person name="Sun H."/>
            <person name="Yadav J.S."/>
            <person name="Pangilinan J."/>
            <person name="Larsson K.H."/>
            <person name="Matsuura K."/>
            <person name="Barry K."/>
            <person name="Labutti K."/>
            <person name="Kuo R."/>
            <person name="Ohm R.A."/>
            <person name="Bhattacharya S.S."/>
            <person name="Shirouzu T."/>
            <person name="Yoshinaga Y."/>
            <person name="Martin F.M."/>
            <person name="Grigoriev I.V."/>
            <person name="Hibbett D.S."/>
        </authorList>
    </citation>
    <scope>NUCLEOTIDE SEQUENCE [LARGE SCALE GENOMIC DNA]</scope>
    <source>
        <strain evidence="2 3">HHB12733</strain>
    </source>
</reference>
<feature type="signal peptide" evidence="1">
    <location>
        <begin position="1"/>
        <end position="19"/>
    </location>
</feature>
<name>A0A165GQA7_9BASI</name>
<keyword evidence="1" id="KW-0732">Signal</keyword>
<sequence>MQLSALTALAVFLVGSAMAAPAMERQSGPSGTLVQPAGNTVWDNGSQFGLGHVVYQGVDQDYTNSQGVTHVKTHHIDVYLQAQESGDIVYLAKGIAPNSDNIVDAQFQIPWGYGSSDLGDARLVIVETQQGTTPGFPVAITFQAAAPLIQVVAGPVP</sequence>
<dbReference type="InParanoid" id="A0A165GQA7"/>
<keyword evidence="3" id="KW-1185">Reference proteome</keyword>
<feature type="chain" id="PRO_5007858302" evidence="1">
    <location>
        <begin position="20"/>
        <end position="157"/>
    </location>
</feature>
<dbReference type="EMBL" id="KV423952">
    <property type="protein sequence ID" value="KZT58342.1"/>
    <property type="molecule type" value="Genomic_DNA"/>
</dbReference>
<proteinExistence type="predicted"/>
<evidence type="ECO:0000313" key="3">
    <source>
        <dbReference type="Proteomes" id="UP000076842"/>
    </source>
</evidence>
<gene>
    <name evidence="2" type="ORF">CALCODRAFT_516857</name>
</gene>
<protein>
    <submittedName>
        <fullName evidence="2">Uncharacterized protein</fullName>
    </submittedName>
</protein>
<dbReference type="Proteomes" id="UP000076842">
    <property type="component" value="Unassembled WGS sequence"/>
</dbReference>
<organism evidence="2 3">
    <name type="scientific">Calocera cornea HHB12733</name>
    <dbReference type="NCBI Taxonomy" id="1353952"/>
    <lineage>
        <taxon>Eukaryota</taxon>
        <taxon>Fungi</taxon>
        <taxon>Dikarya</taxon>
        <taxon>Basidiomycota</taxon>
        <taxon>Agaricomycotina</taxon>
        <taxon>Dacrymycetes</taxon>
        <taxon>Dacrymycetales</taxon>
        <taxon>Dacrymycetaceae</taxon>
        <taxon>Calocera</taxon>
    </lineage>
</organism>
<evidence type="ECO:0000256" key="1">
    <source>
        <dbReference type="SAM" id="SignalP"/>
    </source>
</evidence>